<comment type="similarity">
    <text evidence="1">Belongs to the SMC family. SbcC subfamily.</text>
</comment>
<keyword evidence="4" id="KW-0175">Coiled coil</keyword>
<dbReference type="RefSeq" id="WP_301552159.1">
    <property type="nucleotide sequence ID" value="NZ_JAQRMZ010000006.1"/>
</dbReference>
<keyword evidence="5" id="KW-0540">Nuclease</keyword>
<dbReference type="Pfam" id="PF13558">
    <property type="entry name" value="SbcC_Walker_B"/>
    <property type="match status" value="1"/>
</dbReference>
<evidence type="ECO:0000256" key="1">
    <source>
        <dbReference type="ARBA" id="ARBA00006930"/>
    </source>
</evidence>
<accession>A0ABU0K5A8</accession>
<organism evidence="5 6">
    <name type="scientific">Guptibacillus hwajinpoensis</name>
    <dbReference type="NCBI Taxonomy" id="208199"/>
    <lineage>
        <taxon>Bacteria</taxon>
        <taxon>Bacillati</taxon>
        <taxon>Bacillota</taxon>
        <taxon>Bacilli</taxon>
        <taxon>Bacillales</taxon>
        <taxon>Guptibacillaceae</taxon>
        <taxon>Guptibacillus</taxon>
    </lineage>
</organism>
<evidence type="ECO:0000256" key="4">
    <source>
        <dbReference type="SAM" id="Coils"/>
    </source>
</evidence>
<feature type="coiled-coil region" evidence="4">
    <location>
        <begin position="181"/>
        <end position="321"/>
    </location>
</feature>
<evidence type="ECO:0000256" key="3">
    <source>
        <dbReference type="ARBA" id="ARBA00013368"/>
    </source>
</evidence>
<reference evidence="5" key="1">
    <citation type="submission" date="2023-07" db="EMBL/GenBank/DDBJ databases">
        <title>Genomic Encyclopedia of Type Strains, Phase IV (KMG-IV): sequencing the most valuable type-strain genomes for metagenomic binning, comparative biology and taxonomic classification.</title>
        <authorList>
            <person name="Goeker M."/>
        </authorList>
    </citation>
    <scope>NUCLEOTIDE SEQUENCE [LARGE SCALE GENOMIC DNA]</scope>
    <source>
        <strain evidence="5">JSM 076093</strain>
    </source>
</reference>
<feature type="coiled-coil region" evidence="4">
    <location>
        <begin position="560"/>
        <end position="821"/>
    </location>
</feature>
<evidence type="ECO:0000256" key="2">
    <source>
        <dbReference type="ARBA" id="ARBA00011322"/>
    </source>
</evidence>
<comment type="caution">
    <text evidence="5">The sequence shown here is derived from an EMBL/GenBank/DDBJ whole genome shotgun (WGS) entry which is preliminary data.</text>
</comment>
<evidence type="ECO:0000313" key="6">
    <source>
        <dbReference type="Proteomes" id="UP001226720"/>
    </source>
</evidence>
<keyword evidence="5" id="KW-0269">Exonuclease</keyword>
<dbReference type="PANTHER" id="PTHR32114">
    <property type="entry name" value="ABC TRANSPORTER ABCH.3"/>
    <property type="match status" value="1"/>
</dbReference>
<dbReference type="Proteomes" id="UP001226720">
    <property type="component" value="Unassembled WGS sequence"/>
</dbReference>
<feature type="coiled-coil region" evidence="4">
    <location>
        <begin position="854"/>
        <end position="919"/>
    </location>
</feature>
<sequence>MKPIHLSVSGLHSFREKQEVDFETLCQGGIFGIFGPTGSGKSSLLDAMTLALYGKVERATNNTQGIMNHAEDTLFVSFTFKLGSDLTYRVERSYKRSGDISIRSANSRLIEIGEENTVLADKDRDVSQKIQEILGLTIDDFTRAVVLPQGKFAEFLSLKGTERRQMLQRLFQLEKYGDQFNRRLRARVDEKRNQVNEITAEQTGLGEASKQHLKEARESLSLAEKAAEEARVNLMQAEKQKEDVNETWSLQQQLAQIKLKRDSLVEKSDEMKELQTKLKEAQAALQIKPYLDAVESTEKEAKEAYNRYKEAKVQLDAASETYRSRKKTYEDSRLKQQEQEPILMKRLNELERGITLEKELARLKEQSTNHEEQRIALQKDIAVANDQKEKVEKDLSKARTLQSDLNEELTSLQVSPDERKRISRAQSLKQEWYSITNQLNDVNKEEKERLTERDRLYPLHEEMSKQLDKTKEYYQRYFGSLLTVYNQVSSCKLSLEKRIAKRQERVQNAHQKLEESRTHAIAIRLASELKEGESCPVCGSKDHVHLAEGDDESLKWQDHIQTDEQKREALKDQLQNANQLQYKLEQLSDLMTEQEDLSGVQQEEDHPKELRADLTDDEVITEIKSLTQDVQELEDKIKKESRSLQEHQSKASEYAYQLKQVQENLASRVEKRKQLTTQSEKIEKTLQNEFQLQIEDVESELKKIEEMDEKAIVVRDRLTKSDPYIEKQENRLISLQEQVQQYSVRNAELTSSLEQLSDQVKRAESEYEAIACDSTAQEGYNLVNKQIESLRNDEKASAVQLKEAEERYLETERQAAVAKNYDQDVQLRLKKAETAYVEAEKDSIFTDRKQVRLAEVSIDQKREWEEQVERYTKEWNQTDHNKNEVESKLSGRKVTENEYKELNKKAELAKEAREEALSHFATRRHHLEDVLGRHERFNELEEIRKTTSAELEKLGKLQTVFRGNSFVEFIASEQLEQVSLDASQKLGDLTSQRYAIEVDSSGGFLIRDDANGGVRRPVSTLSGGETFLTSLALALALSGQIQLRGAHPLQFFFLDEGFGTLDESLLDTVITSLEKLQNDSLAVGVISHVPELRARLPRKVIVSPSEPSGRGSNIMMETL</sequence>
<dbReference type="EMBL" id="JAUSWM010000004">
    <property type="protein sequence ID" value="MDQ0483489.1"/>
    <property type="molecule type" value="Genomic_DNA"/>
</dbReference>
<keyword evidence="5" id="KW-0378">Hydrolase</keyword>
<dbReference type="SUPFAM" id="SSF52540">
    <property type="entry name" value="P-loop containing nucleoside triphosphate hydrolases"/>
    <property type="match status" value="2"/>
</dbReference>
<evidence type="ECO:0000313" key="5">
    <source>
        <dbReference type="EMBL" id="MDQ0483489.1"/>
    </source>
</evidence>
<proteinExistence type="inferred from homology"/>
<gene>
    <name evidence="5" type="ORF">QO000_002471</name>
</gene>
<keyword evidence="6" id="KW-1185">Reference proteome</keyword>
<name>A0ABU0K5A8_9BACL</name>
<protein>
    <recommendedName>
        <fullName evidence="3">Nuclease SbcCD subunit C</fullName>
    </recommendedName>
</protein>
<comment type="subunit">
    <text evidence="2">Heterodimer of SbcC and SbcD.</text>
</comment>
<dbReference type="InterPro" id="IPR027417">
    <property type="entry name" value="P-loop_NTPase"/>
</dbReference>
<dbReference type="GO" id="GO:0004527">
    <property type="term" value="F:exonuclease activity"/>
    <property type="evidence" value="ECO:0007669"/>
    <property type="project" value="UniProtKB-KW"/>
</dbReference>
<dbReference type="Gene3D" id="3.40.50.300">
    <property type="entry name" value="P-loop containing nucleotide triphosphate hydrolases"/>
    <property type="match status" value="2"/>
</dbReference>
<dbReference type="PANTHER" id="PTHR32114:SF2">
    <property type="entry name" value="ABC TRANSPORTER ABCH.3"/>
    <property type="match status" value="1"/>
</dbReference>
<dbReference type="GeneID" id="301327771"/>
<dbReference type="Pfam" id="PF13555">
    <property type="entry name" value="AAA_29"/>
    <property type="match status" value="1"/>
</dbReference>
<feature type="coiled-coil region" evidence="4">
    <location>
        <begin position="353"/>
        <end position="408"/>
    </location>
</feature>